<dbReference type="Pfam" id="PF02265">
    <property type="entry name" value="S1-P1_nuclease"/>
    <property type="match status" value="1"/>
</dbReference>
<reference evidence="9" key="1">
    <citation type="journal article" date="2019" name="Int. J. Syst. Evol. Microbiol.">
        <title>The Global Catalogue of Microorganisms (GCM) 10K type strain sequencing project: providing services to taxonomists for standard genome sequencing and annotation.</title>
        <authorList>
            <consortium name="The Broad Institute Genomics Platform"/>
            <consortium name="The Broad Institute Genome Sequencing Center for Infectious Disease"/>
            <person name="Wu L."/>
            <person name="Ma J."/>
        </authorList>
    </citation>
    <scope>NUCLEOTIDE SEQUENCE [LARGE SCALE GENOMIC DNA]</scope>
    <source>
        <strain evidence="9">CGMCC 1.13574</strain>
    </source>
</reference>
<comment type="caution">
    <text evidence="8">The sequence shown here is derived from an EMBL/GenBank/DDBJ whole genome shotgun (WGS) entry which is preliminary data.</text>
</comment>
<keyword evidence="5" id="KW-1015">Disulfide bond</keyword>
<evidence type="ECO:0000256" key="5">
    <source>
        <dbReference type="ARBA" id="ARBA00023157"/>
    </source>
</evidence>
<evidence type="ECO:0000256" key="2">
    <source>
        <dbReference type="ARBA" id="ARBA00022723"/>
    </source>
</evidence>
<keyword evidence="3" id="KW-0255">Endonuclease</keyword>
<evidence type="ECO:0000313" key="8">
    <source>
        <dbReference type="EMBL" id="MFC4729413.1"/>
    </source>
</evidence>
<dbReference type="InterPro" id="IPR008947">
    <property type="entry name" value="PLipase_C/P1_nuclease_dom_sf"/>
</dbReference>
<feature type="chain" id="PRO_5046280743" evidence="7">
    <location>
        <begin position="22"/>
        <end position="290"/>
    </location>
</feature>
<accession>A0ABV9NQU0</accession>
<keyword evidence="6" id="KW-0325">Glycoprotein</keyword>
<evidence type="ECO:0000256" key="6">
    <source>
        <dbReference type="ARBA" id="ARBA00023180"/>
    </source>
</evidence>
<evidence type="ECO:0000256" key="7">
    <source>
        <dbReference type="SAM" id="SignalP"/>
    </source>
</evidence>
<dbReference type="PANTHER" id="PTHR33146">
    <property type="entry name" value="ENDONUCLEASE 4"/>
    <property type="match status" value="1"/>
</dbReference>
<dbReference type="CDD" id="cd11010">
    <property type="entry name" value="S1-P1_nuclease"/>
    <property type="match status" value="1"/>
</dbReference>
<sequence>MRRTPLVSAFLLAALTSPAYGWSEQGHRMVAELAQRQLSPEANAEVARLLEGEREPTLAGVSAWADQLRATDPEEGRRTAAWHYINFPEGDCSYDAARDCPGGDCIVEAIERQAELLADRTQPDAERARALKFVVHFVGDVHQPMHAGRRDDRGGNDYQISLRTELRPDAYGRYFYDAETRTQGTNLHAVWDRYVLLSRGLGWAEYADALAAEGVADVPRATPAAWAEQSCALIRDEGLYPDGHRMNDADLERLRPLAEAQVRAAAVRLAAVLEPALAGSAEGRGDVTPH</sequence>
<evidence type="ECO:0000256" key="4">
    <source>
        <dbReference type="ARBA" id="ARBA00022801"/>
    </source>
</evidence>
<organism evidence="8 9">
    <name type="scientific">Coralloluteibacterium thermophilum</name>
    <dbReference type="NCBI Taxonomy" id="2707049"/>
    <lineage>
        <taxon>Bacteria</taxon>
        <taxon>Pseudomonadati</taxon>
        <taxon>Pseudomonadota</taxon>
        <taxon>Gammaproteobacteria</taxon>
        <taxon>Lysobacterales</taxon>
        <taxon>Lysobacteraceae</taxon>
        <taxon>Coralloluteibacterium</taxon>
    </lineage>
</organism>
<gene>
    <name evidence="8" type="ORF">ACFO3Q_14680</name>
</gene>
<name>A0ABV9NQU0_9GAMM</name>
<dbReference type="SUPFAM" id="SSF48537">
    <property type="entry name" value="Phospholipase C/P1 nuclease"/>
    <property type="match status" value="1"/>
</dbReference>
<feature type="signal peptide" evidence="7">
    <location>
        <begin position="1"/>
        <end position="21"/>
    </location>
</feature>
<dbReference type="InterPro" id="IPR003154">
    <property type="entry name" value="S1/P1nuclease"/>
</dbReference>
<dbReference type="Gene3D" id="1.10.575.10">
    <property type="entry name" value="P1 Nuclease"/>
    <property type="match status" value="1"/>
</dbReference>
<keyword evidence="7" id="KW-0732">Signal</keyword>
<keyword evidence="2" id="KW-0479">Metal-binding</keyword>
<evidence type="ECO:0000313" key="9">
    <source>
        <dbReference type="Proteomes" id="UP001595892"/>
    </source>
</evidence>
<dbReference type="EMBL" id="JBHSGG010000043">
    <property type="protein sequence ID" value="MFC4729413.1"/>
    <property type="molecule type" value="Genomic_DNA"/>
</dbReference>
<proteinExistence type="predicted"/>
<protein>
    <submittedName>
        <fullName evidence="8">S1/P1 nuclease</fullName>
    </submittedName>
</protein>
<keyword evidence="1" id="KW-0540">Nuclease</keyword>
<keyword evidence="4" id="KW-0378">Hydrolase</keyword>
<evidence type="ECO:0000256" key="3">
    <source>
        <dbReference type="ARBA" id="ARBA00022759"/>
    </source>
</evidence>
<dbReference type="PANTHER" id="PTHR33146:SF26">
    <property type="entry name" value="ENDONUCLEASE 4"/>
    <property type="match status" value="1"/>
</dbReference>
<dbReference type="Proteomes" id="UP001595892">
    <property type="component" value="Unassembled WGS sequence"/>
</dbReference>
<evidence type="ECO:0000256" key="1">
    <source>
        <dbReference type="ARBA" id="ARBA00022722"/>
    </source>
</evidence>
<keyword evidence="9" id="KW-1185">Reference proteome</keyword>